<accession>A0A2I9LP16</accession>
<organism evidence="10">
    <name type="scientific">Centruroides hentzi</name>
    <dbReference type="NCBI Taxonomy" id="88313"/>
    <lineage>
        <taxon>Eukaryota</taxon>
        <taxon>Metazoa</taxon>
        <taxon>Ecdysozoa</taxon>
        <taxon>Arthropoda</taxon>
        <taxon>Chelicerata</taxon>
        <taxon>Arachnida</taxon>
        <taxon>Scorpiones</taxon>
        <taxon>Buthida</taxon>
        <taxon>Buthoidea</taxon>
        <taxon>Buthidae</taxon>
        <taxon>Centruroides</taxon>
    </lineage>
</organism>
<dbReference type="InterPro" id="IPR004046">
    <property type="entry name" value="GST_C"/>
</dbReference>
<evidence type="ECO:0000256" key="1">
    <source>
        <dbReference type="ARBA" id="ARBA00003701"/>
    </source>
</evidence>
<dbReference type="FunFam" id="1.20.1050.10:FF:000003">
    <property type="entry name" value="Glutathione S-transferase 2"/>
    <property type="match status" value="1"/>
</dbReference>
<feature type="domain" description="GST N-terminal" evidence="8">
    <location>
        <begin position="1"/>
        <end position="88"/>
    </location>
</feature>
<comment type="function">
    <text evidence="1">Conjugation of reduced glutathione to a wide number of exogenous and endogenous hydrophobic electrophiles.</text>
</comment>
<dbReference type="GO" id="GO:0006749">
    <property type="term" value="P:glutathione metabolic process"/>
    <property type="evidence" value="ECO:0007669"/>
    <property type="project" value="TreeGrafter"/>
</dbReference>
<protein>
    <recommendedName>
        <fullName evidence="6">Glutathione S-transferase</fullName>
        <ecNumber evidence="3">2.5.1.18</ecNumber>
    </recommendedName>
    <alternativeName>
        <fullName evidence="7">GST class-mu</fullName>
    </alternativeName>
</protein>
<evidence type="ECO:0000256" key="2">
    <source>
        <dbReference type="ARBA" id="ARBA00005861"/>
    </source>
</evidence>
<dbReference type="InterPro" id="IPR010987">
    <property type="entry name" value="Glutathione-S-Trfase_C-like"/>
</dbReference>
<evidence type="ECO:0000313" key="10">
    <source>
        <dbReference type="EMBL" id="MBW20132.1"/>
    </source>
</evidence>
<dbReference type="InterPro" id="IPR040079">
    <property type="entry name" value="Glutathione_S-Trfase"/>
</dbReference>
<comment type="catalytic activity">
    <reaction evidence="5">
        <text>RX + glutathione = an S-substituted glutathione + a halide anion + H(+)</text>
        <dbReference type="Rhea" id="RHEA:16437"/>
        <dbReference type="ChEBI" id="CHEBI:15378"/>
        <dbReference type="ChEBI" id="CHEBI:16042"/>
        <dbReference type="ChEBI" id="CHEBI:17792"/>
        <dbReference type="ChEBI" id="CHEBI:57925"/>
        <dbReference type="ChEBI" id="CHEBI:90779"/>
        <dbReference type="EC" id="2.5.1.18"/>
    </reaction>
</comment>
<comment type="similarity">
    <text evidence="2">Belongs to the GST superfamily. Mu family.</text>
</comment>
<dbReference type="Pfam" id="PF14497">
    <property type="entry name" value="GST_C_3"/>
    <property type="match status" value="1"/>
</dbReference>
<dbReference type="PANTHER" id="PTHR11571">
    <property type="entry name" value="GLUTATHIONE S-TRANSFERASE"/>
    <property type="match status" value="1"/>
</dbReference>
<evidence type="ECO:0000256" key="6">
    <source>
        <dbReference type="ARBA" id="ARBA00071200"/>
    </source>
</evidence>
<dbReference type="InterPro" id="IPR050213">
    <property type="entry name" value="GST_superfamily"/>
</dbReference>
<dbReference type="InterPro" id="IPR036249">
    <property type="entry name" value="Thioredoxin-like_sf"/>
</dbReference>
<dbReference type="SFLD" id="SFLDS00019">
    <property type="entry name" value="Glutathione_Transferase_(cytos"/>
    <property type="match status" value="1"/>
</dbReference>
<evidence type="ECO:0000256" key="3">
    <source>
        <dbReference type="ARBA" id="ARBA00012452"/>
    </source>
</evidence>
<dbReference type="Gene3D" id="3.40.30.10">
    <property type="entry name" value="Glutaredoxin"/>
    <property type="match status" value="1"/>
</dbReference>
<dbReference type="FunFam" id="3.40.30.10:FF:000019">
    <property type="entry name" value="Glutathione S-transferase Mu"/>
    <property type="match status" value="1"/>
</dbReference>
<dbReference type="PROSITE" id="PS50404">
    <property type="entry name" value="GST_NTER"/>
    <property type="match status" value="1"/>
</dbReference>
<dbReference type="EMBL" id="GFWZ01000142">
    <property type="protein sequence ID" value="MBW20132.1"/>
    <property type="molecule type" value="Transcribed_RNA"/>
</dbReference>
<evidence type="ECO:0000259" key="9">
    <source>
        <dbReference type="PROSITE" id="PS50405"/>
    </source>
</evidence>
<dbReference type="InterPro" id="IPR036282">
    <property type="entry name" value="Glutathione-S-Trfase_C_sf"/>
</dbReference>
<dbReference type="AlphaFoldDB" id="A0A2I9LP16"/>
<dbReference type="PRINTS" id="PR01267">
    <property type="entry name" value="GSTRNSFRASEM"/>
</dbReference>
<dbReference type="InterPro" id="IPR003081">
    <property type="entry name" value="GST_mu"/>
</dbReference>
<dbReference type="CDD" id="cd03075">
    <property type="entry name" value="GST_N_Mu"/>
    <property type="match status" value="1"/>
</dbReference>
<sequence length="217" mass="25715">MPPVFGYWNIRGLAESIRYLLHYTGAEFEDKRYNFGPAPEYDRSEWLREKFTLDLDFPNLPYYIDGEVKLTQSTAIIRYLAKKHGLVVRNEHEVLIQDVVEQQAVDLRNTLIFLAYANFEERKEKYLENLPDQLKLFSKYLDNKEWIIGNKLTYVDFILYDALDFHRLLKEDCLDAFPNLKEYLKRFESLPGVSKYMKSKNYVKWPIFGPLAAFGGK</sequence>
<dbReference type="InterPro" id="IPR004045">
    <property type="entry name" value="Glutathione_S-Trfase_N"/>
</dbReference>
<keyword evidence="4 10" id="KW-0808">Transferase</keyword>
<evidence type="ECO:0000256" key="4">
    <source>
        <dbReference type="ARBA" id="ARBA00022679"/>
    </source>
</evidence>
<proteinExistence type="inferred from homology"/>
<name>A0A2I9LP16_9SCOR</name>
<dbReference type="PANTHER" id="PTHR11571:SF222">
    <property type="entry name" value="GLUTATHIONE TRANSFERASE"/>
    <property type="match status" value="1"/>
</dbReference>
<dbReference type="EC" id="2.5.1.18" evidence="3"/>
<dbReference type="PROSITE" id="PS50405">
    <property type="entry name" value="GST_CTER"/>
    <property type="match status" value="1"/>
</dbReference>
<feature type="domain" description="GST C-terminal" evidence="9">
    <location>
        <begin position="90"/>
        <end position="207"/>
    </location>
</feature>
<dbReference type="GO" id="GO:0004364">
    <property type="term" value="F:glutathione transferase activity"/>
    <property type="evidence" value="ECO:0007669"/>
    <property type="project" value="UniProtKB-EC"/>
</dbReference>
<evidence type="ECO:0000256" key="7">
    <source>
        <dbReference type="ARBA" id="ARBA00081375"/>
    </source>
</evidence>
<evidence type="ECO:0000259" key="8">
    <source>
        <dbReference type="PROSITE" id="PS50404"/>
    </source>
</evidence>
<dbReference type="Gene3D" id="1.20.1050.10">
    <property type="match status" value="1"/>
</dbReference>
<dbReference type="SFLD" id="SFLDG01205">
    <property type="entry name" value="AMPS.1"/>
    <property type="match status" value="1"/>
</dbReference>
<evidence type="ECO:0000256" key="5">
    <source>
        <dbReference type="ARBA" id="ARBA00047960"/>
    </source>
</evidence>
<dbReference type="SUPFAM" id="SSF47616">
    <property type="entry name" value="GST C-terminal domain-like"/>
    <property type="match status" value="1"/>
</dbReference>
<dbReference type="SUPFAM" id="SSF52833">
    <property type="entry name" value="Thioredoxin-like"/>
    <property type="match status" value="1"/>
</dbReference>
<dbReference type="Pfam" id="PF02798">
    <property type="entry name" value="GST_N"/>
    <property type="match status" value="1"/>
</dbReference>
<reference evidence="10" key="1">
    <citation type="journal article" date="2017" name="Toxicon">
        <title>Venom-gland transcriptomics and venom proteomics of the Hentz striped scorpion (Centruroides hentzi; Buthidae) reveal high toxin diversity in a harmless member of a lethal family.</title>
        <authorList>
            <person name="Ward M.J."/>
            <person name="Ellsworth S.A."/>
            <person name="Rokyta D.R."/>
        </authorList>
    </citation>
    <scope>NUCLEOTIDE SEQUENCE</scope>
    <source>
        <tissue evidence="10">Venom gland</tissue>
    </source>
</reference>
<dbReference type="SFLD" id="SFLDG00363">
    <property type="entry name" value="AMPS_(cytGST):_Alpha-__Mu-__Pi"/>
    <property type="match status" value="1"/>
</dbReference>